<name>F3ZRR5_9BACE</name>
<reference evidence="1 2" key="1">
    <citation type="journal article" date="2011" name="Stand. Genomic Sci.">
        <title>Non-contiguous finished genome sequence of Bacteroides coprosuis type strain (PC139).</title>
        <authorList>
            <person name="Land M."/>
            <person name="Held B."/>
            <person name="Gronow S."/>
            <person name="Abt B."/>
            <person name="Lucas S."/>
            <person name="Del Rio T.G."/>
            <person name="Nolan M."/>
            <person name="Tice H."/>
            <person name="Cheng J.F."/>
            <person name="Pitluck S."/>
            <person name="Liolios K."/>
            <person name="Pagani I."/>
            <person name="Ivanova N."/>
            <person name="Mavromatis K."/>
            <person name="Mikhailova N."/>
            <person name="Pati A."/>
            <person name="Tapia R."/>
            <person name="Han C."/>
            <person name="Goodwin L."/>
            <person name="Chen A."/>
            <person name="Palaniappan K."/>
            <person name="Hauser L."/>
            <person name="Brambilla E.M."/>
            <person name="Rohde M."/>
            <person name="Goker M."/>
            <person name="Detter J.C."/>
            <person name="Woyke T."/>
            <person name="Bristow J."/>
            <person name="Eisen J.A."/>
            <person name="Markowitz V."/>
            <person name="Hugenholtz P."/>
            <person name="Kyrpides N.C."/>
            <person name="Klenk H.P."/>
            <person name="Lapidus A."/>
        </authorList>
    </citation>
    <scope>NUCLEOTIDE SEQUENCE</scope>
    <source>
        <strain evidence="1 2">DSM 18011</strain>
    </source>
</reference>
<evidence type="ECO:0000313" key="2">
    <source>
        <dbReference type="Proteomes" id="UP000018439"/>
    </source>
</evidence>
<dbReference type="EMBL" id="CM001167">
    <property type="protein sequence ID" value="EGJ72004.1"/>
    <property type="molecule type" value="Genomic_DNA"/>
</dbReference>
<organism evidence="1 2">
    <name type="scientific">Bacteroides coprosuis DSM 18011</name>
    <dbReference type="NCBI Taxonomy" id="679937"/>
    <lineage>
        <taxon>Bacteria</taxon>
        <taxon>Pseudomonadati</taxon>
        <taxon>Bacteroidota</taxon>
        <taxon>Bacteroidia</taxon>
        <taxon>Bacteroidales</taxon>
        <taxon>Bacteroidaceae</taxon>
        <taxon>Bacteroides</taxon>
    </lineage>
</organism>
<proteinExistence type="predicted"/>
<evidence type="ECO:0000313" key="1">
    <source>
        <dbReference type="EMBL" id="EGJ72004.1"/>
    </source>
</evidence>
<accession>F3ZRR5</accession>
<gene>
    <name evidence="1" type="ORF">Bcop_1816</name>
</gene>
<dbReference type="STRING" id="679937.Bcop_1816"/>
<keyword evidence="2" id="KW-1185">Reference proteome</keyword>
<dbReference type="AlphaFoldDB" id="F3ZRR5"/>
<sequence length="61" mass="7330">MNPTHLYFDIDVSATNYYLVPVDSYFSDCYNRKCIAIYCISNFKRKFFNESQTFKTKEDSF</sequence>
<dbReference type="HOGENOM" id="CLU_2912701_0_0_10"/>
<dbReference type="Proteomes" id="UP000018439">
    <property type="component" value="Chromosome"/>
</dbReference>
<protein>
    <submittedName>
        <fullName evidence="1">Uncharacterized protein</fullName>
    </submittedName>
</protein>